<feature type="compositionally biased region" description="Gly residues" evidence="1">
    <location>
        <begin position="284"/>
        <end position="301"/>
    </location>
</feature>
<keyword evidence="2" id="KW-1133">Transmembrane helix</keyword>
<dbReference type="SUPFAM" id="SSF103481">
    <property type="entry name" value="Multidrug resistance efflux transporter EmrE"/>
    <property type="match status" value="1"/>
</dbReference>
<feature type="transmembrane region" description="Helical" evidence="2">
    <location>
        <begin position="62"/>
        <end position="84"/>
    </location>
</feature>
<organism evidence="3 4">
    <name type="scientific">Micromonospora sagamiensis</name>
    <dbReference type="NCBI Taxonomy" id="47875"/>
    <lineage>
        <taxon>Bacteria</taxon>
        <taxon>Bacillati</taxon>
        <taxon>Actinomycetota</taxon>
        <taxon>Actinomycetes</taxon>
        <taxon>Micromonosporales</taxon>
        <taxon>Micromonosporaceae</taxon>
        <taxon>Micromonospora</taxon>
    </lineage>
</organism>
<feature type="transmembrane region" description="Helical" evidence="2">
    <location>
        <begin position="183"/>
        <end position="203"/>
    </location>
</feature>
<accession>A0A562WBH7</accession>
<name>A0A562WBH7_9ACTN</name>
<comment type="caution">
    <text evidence="3">The sequence shown here is derived from an EMBL/GenBank/DDBJ whole genome shotgun (WGS) entry which is preliminary data.</text>
</comment>
<gene>
    <name evidence="3" type="ORF">JD81_00820</name>
</gene>
<dbReference type="PANTHER" id="PTHR40761:SF1">
    <property type="entry name" value="CONSERVED INTEGRAL MEMBRANE ALANINE VALINE AND LEUCINE RICH PROTEIN-RELATED"/>
    <property type="match status" value="1"/>
</dbReference>
<feature type="transmembrane region" description="Helical" evidence="2">
    <location>
        <begin position="93"/>
        <end position="113"/>
    </location>
</feature>
<feature type="transmembrane region" description="Helical" evidence="2">
    <location>
        <begin position="38"/>
        <end position="56"/>
    </location>
</feature>
<dbReference type="Proteomes" id="UP000319728">
    <property type="component" value="Unassembled WGS sequence"/>
</dbReference>
<dbReference type="PANTHER" id="PTHR40761">
    <property type="entry name" value="CONSERVED INTEGRAL MEMBRANE ALANINE VALINE AND LEUCINE RICH PROTEIN-RELATED"/>
    <property type="match status" value="1"/>
</dbReference>
<evidence type="ECO:0008006" key="5">
    <source>
        <dbReference type="Google" id="ProtNLM"/>
    </source>
</evidence>
<feature type="compositionally biased region" description="Low complexity" evidence="1">
    <location>
        <begin position="337"/>
        <end position="349"/>
    </location>
</feature>
<feature type="transmembrane region" description="Helical" evidence="2">
    <location>
        <begin position="210"/>
        <end position="229"/>
    </location>
</feature>
<feature type="transmembrane region" description="Helical" evidence="2">
    <location>
        <begin position="119"/>
        <end position="141"/>
    </location>
</feature>
<evidence type="ECO:0000256" key="2">
    <source>
        <dbReference type="SAM" id="Phobius"/>
    </source>
</evidence>
<protein>
    <recommendedName>
        <fullName evidence="5">Drug/metabolite transporter (DMT)-like permease</fullName>
    </recommendedName>
</protein>
<dbReference type="EMBL" id="VLLP01000001">
    <property type="protein sequence ID" value="TWJ27331.1"/>
    <property type="molecule type" value="Genomic_DNA"/>
</dbReference>
<feature type="region of interest" description="Disordered" evidence="1">
    <location>
        <begin position="265"/>
        <end position="358"/>
    </location>
</feature>
<feature type="transmembrane region" description="Helical" evidence="2">
    <location>
        <begin position="150"/>
        <end position="171"/>
    </location>
</feature>
<proteinExistence type="predicted"/>
<feature type="compositionally biased region" description="Basic and acidic residues" evidence="1">
    <location>
        <begin position="265"/>
        <end position="274"/>
    </location>
</feature>
<evidence type="ECO:0000313" key="3">
    <source>
        <dbReference type="EMBL" id="TWJ27331.1"/>
    </source>
</evidence>
<dbReference type="InterPro" id="IPR037185">
    <property type="entry name" value="EmrE-like"/>
</dbReference>
<dbReference type="AlphaFoldDB" id="A0A562WBH7"/>
<reference evidence="3 4" key="1">
    <citation type="submission" date="2019-07" db="EMBL/GenBank/DDBJ databases">
        <title>R&amp;d 2014.</title>
        <authorList>
            <person name="Klenk H.-P."/>
        </authorList>
    </citation>
    <scope>NUCLEOTIDE SEQUENCE [LARGE SCALE GENOMIC DNA]</scope>
    <source>
        <strain evidence="3 4">DSM 43912</strain>
    </source>
</reference>
<keyword evidence="2" id="KW-0472">Membrane</keyword>
<keyword evidence="2" id="KW-0812">Transmembrane</keyword>
<feature type="transmembrane region" description="Helical" evidence="2">
    <location>
        <begin position="241"/>
        <end position="261"/>
    </location>
</feature>
<sequence>MIVAYGIANLLQSVAAARTTVHHTFHPGLLLRLACHPTYLVGLTCQVAGFVLAFLARRDLPLFLVQASVAAGLGVTAVLGVLVLKWRLPRAEVALLGLLFGGITALVLAARPAPSKQLGAAGLIGLTVALAAVALLGFFAVRLHGAPGSVALGSLAGLAFSAAAVAARPLASVHSGETFLRDPLLYLLIAHSVVGQLLLGLAMQRGSTTAAVAAMDAAGAVPAAIVGLLLLNDKIWPGREWLAAVGFLGTLVAVIGLTRYAEPQHHRPAADRHSRPVLPAARVPGGGSGAAGVGAGGGSGAGVVVAGGPSSSPGGSRGPLQPPRHTAHADAVHHNHANASHVNAAHASTGLRRPTTRS</sequence>
<evidence type="ECO:0000256" key="1">
    <source>
        <dbReference type="SAM" id="MobiDB-lite"/>
    </source>
</evidence>
<evidence type="ECO:0000313" key="4">
    <source>
        <dbReference type="Proteomes" id="UP000319728"/>
    </source>
</evidence>
<keyword evidence="4" id="KW-1185">Reference proteome</keyword>
<feature type="compositionally biased region" description="Low complexity" evidence="1">
    <location>
        <begin position="302"/>
        <end position="314"/>
    </location>
</feature>